<reference evidence="1 2" key="1">
    <citation type="journal article" date="2018" name="New Phytol.">
        <title>Phylogenomics of Endogonaceae and evolution of mycorrhizas within Mucoromycota.</title>
        <authorList>
            <person name="Chang Y."/>
            <person name="Desiro A."/>
            <person name="Na H."/>
            <person name="Sandor L."/>
            <person name="Lipzen A."/>
            <person name="Clum A."/>
            <person name="Barry K."/>
            <person name="Grigoriev I.V."/>
            <person name="Martin F.M."/>
            <person name="Stajich J.E."/>
            <person name="Smith M.E."/>
            <person name="Bonito G."/>
            <person name="Spatafora J.W."/>
        </authorList>
    </citation>
    <scope>NUCLEOTIDE SEQUENCE [LARGE SCALE GENOMIC DNA]</scope>
    <source>
        <strain evidence="1 2">GMNB39</strain>
    </source>
</reference>
<keyword evidence="2" id="KW-1185">Reference proteome</keyword>
<protein>
    <submittedName>
        <fullName evidence="1">Uncharacterized protein</fullName>
    </submittedName>
</protein>
<organism evidence="1 2">
    <name type="scientific">Jimgerdemannia flammicorona</name>
    <dbReference type="NCBI Taxonomy" id="994334"/>
    <lineage>
        <taxon>Eukaryota</taxon>
        <taxon>Fungi</taxon>
        <taxon>Fungi incertae sedis</taxon>
        <taxon>Mucoromycota</taxon>
        <taxon>Mucoromycotina</taxon>
        <taxon>Endogonomycetes</taxon>
        <taxon>Endogonales</taxon>
        <taxon>Endogonaceae</taxon>
        <taxon>Jimgerdemannia</taxon>
    </lineage>
</organism>
<evidence type="ECO:0000313" key="1">
    <source>
        <dbReference type="EMBL" id="RUP45933.1"/>
    </source>
</evidence>
<gene>
    <name evidence="1" type="ORF">BC936DRAFT_147545</name>
</gene>
<dbReference type="AlphaFoldDB" id="A0A433D566"/>
<accession>A0A433D566</accession>
<dbReference type="PANTHER" id="PTHR23305">
    <property type="entry name" value="OBG GTPASE FAMILY"/>
    <property type="match status" value="1"/>
</dbReference>
<dbReference type="Proteomes" id="UP000268093">
    <property type="component" value="Unassembled WGS sequence"/>
</dbReference>
<dbReference type="Gene3D" id="3.40.50.300">
    <property type="entry name" value="P-loop containing nucleotide triphosphate hydrolases"/>
    <property type="match status" value="1"/>
</dbReference>
<name>A0A433D566_9FUNG</name>
<dbReference type="PANTHER" id="PTHR23305:SF1">
    <property type="entry name" value="OBG-TYPE G DOMAIN-CONTAINING PROTEIN"/>
    <property type="match status" value="1"/>
</dbReference>
<dbReference type="InterPro" id="IPR027417">
    <property type="entry name" value="P-loop_NTPase"/>
</dbReference>
<proteinExistence type="predicted"/>
<dbReference type="GO" id="GO:0005737">
    <property type="term" value="C:cytoplasm"/>
    <property type="evidence" value="ECO:0007669"/>
    <property type="project" value="TreeGrafter"/>
</dbReference>
<dbReference type="GO" id="GO:0016887">
    <property type="term" value="F:ATP hydrolysis activity"/>
    <property type="evidence" value="ECO:0007669"/>
    <property type="project" value="TreeGrafter"/>
</dbReference>
<evidence type="ECO:0000313" key="2">
    <source>
        <dbReference type="Proteomes" id="UP000268093"/>
    </source>
</evidence>
<sequence>MVKEVLIACVGKPSAGKSSFLNAGMHLFVWLVWSVFVSKQLTHCNNTPLSVSDATAKVGNYPFTTIKPNHGVSYIPVACPCQKYGKEKQCQPRYEKIKPRNSTAVTSRLSSLGRCNNGTRYVPIQMLDVAGLVPGASEGQVGTS</sequence>
<dbReference type="SUPFAM" id="SSF52540">
    <property type="entry name" value="P-loop containing nucleoside triphosphate hydrolases"/>
    <property type="match status" value="1"/>
</dbReference>
<dbReference type="EMBL" id="RBNI01006565">
    <property type="protein sequence ID" value="RUP45933.1"/>
    <property type="molecule type" value="Genomic_DNA"/>
</dbReference>
<comment type="caution">
    <text evidence="1">The sequence shown here is derived from an EMBL/GenBank/DDBJ whole genome shotgun (WGS) entry which is preliminary data.</text>
</comment>
<dbReference type="OrthoDB" id="545683at2759"/>